<dbReference type="InterPro" id="IPR035892">
    <property type="entry name" value="C2_domain_sf"/>
</dbReference>
<dbReference type="Proteomes" id="UP000288805">
    <property type="component" value="Unassembled WGS sequence"/>
</dbReference>
<dbReference type="PROSITE" id="PS50004">
    <property type="entry name" value="C2"/>
    <property type="match status" value="1"/>
</dbReference>
<gene>
    <name evidence="3" type="primary">FTIP1_3</name>
    <name evidence="3" type="ORF">CK203_035256</name>
</gene>
<evidence type="ECO:0000259" key="2">
    <source>
        <dbReference type="PROSITE" id="PS50004"/>
    </source>
</evidence>
<dbReference type="EMBL" id="QGNW01000253">
    <property type="protein sequence ID" value="RVW81451.1"/>
    <property type="molecule type" value="Genomic_DNA"/>
</dbReference>
<feature type="domain" description="C2" evidence="2">
    <location>
        <begin position="35"/>
        <end position="156"/>
    </location>
</feature>
<evidence type="ECO:0000313" key="3">
    <source>
        <dbReference type="EMBL" id="RVW81451.1"/>
    </source>
</evidence>
<accession>A0A438HAG7</accession>
<dbReference type="PANTHER" id="PTHR31425">
    <property type="entry name" value="PHOSPHORIBOSYLANTHRANILATE TRANSFERASE ISOFORM 1"/>
    <property type="match status" value="1"/>
</dbReference>
<dbReference type="SUPFAM" id="SSF49562">
    <property type="entry name" value="C2 domain (Calcium/lipid-binding domain, CaLB)"/>
    <property type="match status" value="2"/>
</dbReference>
<comment type="caution">
    <text evidence="3">The sequence shown here is derived from an EMBL/GenBank/DDBJ whole genome shotgun (WGS) entry which is preliminary data.</text>
</comment>
<dbReference type="InterPro" id="IPR000008">
    <property type="entry name" value="C2_dom"/>
</dbReference>
<protein>
    <submittedName>
        <fullName evidence="3">FT-interacting protein 1</fullName>
    </submittedName>
</protein>
<dbReference type="Gene3D" id="2.60.40.150">
    <property type="entry name" value="C2 domain"/>
    <property type="match status" value="2"/>
</dbReference>
<dbReference type="PANTHER" id="PTHR31425:SF37">
    <property type="entry name" value="FT-INTERACTING PROTEIN 1"/>
    <property type="match status" value="1"/>
</dbReference>
<feature type="compositionally biased region" description="Basic and acidic residues" evidence="1">
    <location>
        <begin position="7"/>
        <end position="17"/>
    </location>
</feature>
<feature type="region of interest" description="Disordered" evidence="1">
    <location>
        <begin position="1"/>
        <end position="24"/>
    </location>
</feature>
<organism evidence="3 4">
    <name type="scientific">Vitis vinifera</name>
    <name type="common">Grape</name>
    <dbReference type="NCBI Taxonomy" id="29760"/>
    <lineage>
        <taxon>Eukaryota</taxon>
        <taxon>Viridiplantae</taxon>
        <taxon>Streptophyta</taxon>
        <taxon>Embryophyta</taxon>
        <taxon>Tracheophyta</taxon>
        <taxon>Spermatophyta</taxon>
        <taxon>Magnoliopsida</taxon>
        <taxon>eudicotyledons</taxon>
        <taxon>Gunneridae</taxon>
        <taxon>Pentapetalae</taxon>
        <taxon>rosids</taxon>
        <taxon>Vitales</taxon>
        <taxon>Vitaceae</taxon>
        <taxon>Viteae</taxon>
        <taxon>Vitis</taxon>
    </lineage>
</organism>
<dbReference type="InterPro" id="IPR047259">
    <property type="entry name" value="QUIRKY-like"/>
</dbReference>
<dbReference type="AlphaFoldDB" id="A0A438HAG7"/>
<sequence length="297" mass="33760">MQASSNHQEDYKLKDTHPQLGERWPHGGVRGGGGWISSDRVTSTYDLVEQMYYLYVRVVKAKDLPTNAVTGGCDPYVEVKLGNYKGKQCTLRRKQTRNGTRSSHSLKTRFNLQFLRFMSEKEIWCREMIILGKVVFDMNEVPTRVPPDSPLAPQWYRLEDRRGDSKVKGEVMLAVWMGTQADEAFPEAWHSDAATVHGEGVFNIRSKVYVSPKLWYLRVNVIEAQDVESQDKGQLPQVFVKAQVGNQVLKTKTCQPEPPAHSGTKIYSFVAAEPFEEMLVMTIENKMGPSKMKLWAG</sequence>
<proteinExistence type="predicted"/>
<dbReference type="Pfam" id="PF00168">
    <property type="entry name" value="C2"/>
    <property type="match status" value="2"/>
</dbReference>
<evidence type="ECO:0000313" key="4">
    <source>
        <dbReference type="Proteomes" id="UP000288805"/>
    </source>
</evidence>
<reference evidence="3 4" key="1">
    <citation type="journal article" date="2018" name="PLoS Genet.">
        <title>Population sequencing reveals clonal diversity and ancestral inbreeding in the grapevine cultivar Chardonnay.</title>
        <authorList>
            <person name="Roach M.J."/>
            <person name="Johnson D.L."/>
            <person name="Bohlmann J."/>
            <person name="van Vuuren H.J."/>
            <person name="Jones S.J."/>
            <person name="Pretorius I.S."/>
            <person name="Schmidt S.A."/>
            <person name="Borneman A.R."/>
        </authorList>
    </citation>
    <scope>NUCLEOTIDE SEQUENCE [LARGE SCALE GENOMIC DNA]</scope>
    <source>
        <strain evidence="4">cv. Chardonnay</strain>
        <tissue evidence="3">Leaf</tissue>
    </source>
</reference>
<evidence type="ECO:0000256" key="1">
    <source>
        <dbReference type="SAM" id="MobiDB-lite"/>
    </source>
</evidence>
<name>A0A438HAG7_VITVI</name>